<evidence type="ECO:0000256" key="1">
    <source>
        <dbReference type="SAM" id="Phobius"/>
    </source>
</evidence>
<keyword evidence="1" id="KW-0472">Membrane</keyword>
<dbReference type="KEGG" id="xbo:XBJ1_2337"/>
<organism evidence="2 3">
    <name type="scientific">Xenorhabdus bovienii (strain SS-2004)</name>
    <name type="common">Xenorhabdus nematophila subsp. bovienii</name>
    <dbReference type="NCBI Taxonomy" id="406818"/>
    <lineage>
        <taxon>Bacteria</taxon>
        <taxon>Pseudomonadati</taxon>
        <taxon>Pseudomonadota</taxon>
        <taxon>Gammaproteobacteria</taxon>
        <taxon>Enterobacterales</taxon>
        <taxon>Morganellaceae</taxon>
        <taxon>Xenorhabdus</taxon>
    </lineage>
</organism>
<feature type="transmembrane region" description="Helical" evidence="1">
    <location>
        <begin position="45"/>
        <end position="64"/>
    </location>
</feature>
<keyword evidence="1" id="KW-1133">Transmembrane helix</keyword>
<dbReference type="STRING" id="406818.XBJ1_2337"/>
<dbReference type="HOGENOM" id="CLU_128802_1_0_6"/>
<dbReference type="AlphaFoldDB" id="D3V1B9"/>
<dbReference type="EMBL" id="FN667741">
    <property type="protein sequence ID" value="CBJ81463.1"/>
    <property type="molecule type" value="Genomic_DNA"/>
</dbReference>
<dbReference type="Proteomes" id="UP000002045">
    <property type="component" value="Chromosome"/>
</dbReference>
<dbReference type="InterPro" id="IPR021333">
    <property type="entry name" value="DUF2946"/>
</dbReference>
<sequence>MPMSGMQNSNNHHYASSVNGHDMHHGASHTHTGLMDDIACGYCQLLINLPLLTWVFIPFIWLALTISRTPPVRFFLGSAIQLFYGESQPRAPPLN</sequence>
<name>D3V1B9_XENBS</name>
<proteinExistence type="predicted"/>
<protein>
    <recommendedName>
        <fullName evidence="4">DUF2946 domain-containing protein</fullName>
    </recommendedName>
</protein>
<dbReference type="Pfam" id="PF11162">
    <property type="entry name" value="DUF2946"/>
    <property type="match status" value="1"/>
</dbReference>
<keyword evidence="1" id="KW-0812">Transmembrane</keyword>
<evidence type="ECO:0000313" key="3">
    <source>
        <dbReference type="Proteomes" id="UP000002045"/>
    </source>
</evidence>
<reference evidence="2" key="1">
    <citation type="journal article" date="2011" name="PLoS ONE">
        <title>The entomopathogenic bacterial endosymbionts xenorhabdus and photorhabdus: convergent lifestyles from divergent genomes.</title>
        <authorList>
            <person name="Chaston J.M."/>
            <person name="Suen G."/>
            <person name="Tucker S.L."/>
            <person name="Andersen A.W."/>
            <person name="Bhasin A."/>
            <person name="Bode E."/>
            <person name="Bode H.B."/>
            <person name="Brachmann A.O."/>
            <person name="Cowles C.E."/>
            <person name="Cowles K.N."/>
            <person name="Darby C."/>
            <person name="de Leon L."/>
            <person name="Drace K."/>
            <person name="Du Z."/>
            <person name="Givaudan A."/>
            <person name="Herbert Tran E.E."/>
            <person name="Jewell K.A."/>
            <person name="Knack J.J."/>
            <person name="Krasomil-Osterfeld K.C."/>
            <person name="Kukor R."/>
            <person name="Lanois A."/>
            <person name="Latreille P."/>
            <person name="Leimgruber N.K."/>
            <person name="Lipke C.M."/>
            <person name="Liu R."/>
            <person name="Lu X."/>
            <person name="Martens E.C."/>
            <person name="Marri P.R."/>
            <person name="Medigue C."/>
            <person name="Menard M.L."/>
            <person name="Miller N.M."/>
            <person name="Morales-Soto N."/>
            <person name="Norton S."/>
            <person name="Ogier J.C."/>
            <person name="Orchard S.S."/>
            <person name="Park D."/>
            <person name="Park Y."/>
            <person name="Qurollo B.A."/>
            <person name="Sugar D.R."/>
            <person name="Richards G.R."/>
            <person name="Rouy Z."/>
            <person name="Slominski B."/>
            <person name="Slominski K."/>
            <person name="Snyder H."/>
            <person name="Tjaden B.C."/>
            <person name="van der Hoeven R."/>
            <person name="Welch R.D."/>
            <person name="Wheeler C."/>
            <person name="Xiang B."/>
            <person name="Barbazuk B."/>
            <person name="Gaudriault S."/>
            <person name="Goodner B."/>
            <person name="Slater S.C."/>
            <person name="Forst S."/>
            <person name="Goldman B.S."/>
            <person name="Goodrich-Blair H."/>
        </authorList>
    </citation>
    <scope>NUCLEOTIDE SEQUENCE [LARGE SCALE GENOMIC DNA]</scope>
    <source>
        <strain evidence="2">SS-2004</strain>
    </source>
</reference>
<accession>D3V1B9</accession>
<evidence type="ECO:0000313" key="2">
    <source>
        <dbReference type="EMBL" id="CBJ81463.1"/>
    </source>
</evidence>
<gene>
    <name evidence="2" type="ordered locus">XBJ1_2337</name>
</gene>
<evidence type="ECO:0008006" key="4">
    <source>
        <dbReference type="Google" id="ProtNLM"/>
    </source>
</evidence>